<feature type="chain" id="PRO_5017211887" evidence="2">
    <location>
        <begin position="19"/>
        <end position="378"/>
    </location>
</feature>
<dbReference type="EMBL" id="KZ824270">
    <property type="protein sequence ID" value="RAL16172.1"/>
    <property type="molecule type" value="Genomic_DNA"/>
</dbReference>
<gene>
    <name evidence="4" type="ORF">BO97DRAFT_403303</name>
</gene>
<proteinExistence type="predicted"/>
<feature type="compositionally biased region" description="Low complexity" evidence="1">
    <location>
        <begin position="183"/>
        <end position="197"/>
    </location>
</feature>
<accession>A0A395I7H8</accession>
<dbReference type="Gene3D" id="2.60.130.10">
    <property type="entry name" value="Aromatic compound dioxygenase"/>
    <property type="match status" value="1"/>
</dbReference>
<keyword evidence="4" id="KW-0560">Oxidoreductase</keyword>
<organism evidence="4 5">
    <name type="scientific">Aspergillus homomorphus (strain CBS 101889)</name>
    <dbReference type="NCBI Taxonomy" id="1450537"/>
    <lineage>
        <taxon>Eukaryota</taxon>
        <taxon>Fungi</taxon>
        <taxon>Dikarya</taxon>
        <taxon>Ascomycota</taxon>
        <taxon>Pezizomycotina</taxon>
        <taxon>Eurotiomycetes</taxon>
        <taxon>Eurotiomycetidae</taxon>
        <taxon>Eurotiales</taxon>
        <taxon>Aspergillaceae</taxon>
        <taxon>Aspergillus</taxon>
        <taxon>Aspergillus subgen. Circumdati</taxon>
    </lineage>
</organism>
<keyword evidence="2" id="KW-0732">Signal</keyword>
<protein>
    <submittedName>
        <fullName evidence="4">Aromatic compound dioxygenase</fullName>
    </submittedName>
</protein>
<feature type="region of interest" description="Disordered" evidence="1">
    <location>
        <begin position="339"/>
        <end position="378"/>
    </location>
</feature>
<evidence type="ECO:0000259" key="3">
    <source>
        <dbReference type="Pfam" id="PF00775"/>
    </source>
</evidence>
<feature type="region of interest" description="Disordered" evidence="1">
    <location>
        <begin position="183"/>
        <end position="202"/>
    </location>
</feature>
<dbReference type="GO" id="GO:0008199">
    <property type="term" value="F:ferric iron binding"/>
    <property type="evidence" value="ECO:0007669"/>
    <property type="project" value="InterPro"/>
</dbReference>
<reference evidence="4 5" key="1">
    <citation type="submission" date="2018-02" db="EMBL/GenBank/DDBJ databases">
        <title>The genomes of Aspergillus section Nigri reveals drivers in fungal speciation.</title>
        <authorList>
            <consortium name="DOE Joint Genome Institute"/>
            <person name="Vesth T.C."/>
            <person name="Nybo J."/>
            <person name="Theobald S."/>
            <person name="Brandl J."/>
            <person name="Frisvad J.C."/>
            <person name="Nielsen K.F."/>
            <person name="Lyhne E.K."/>
            <person name="Kogle M.E."/>
            <person name="Kuo A."/>
            <person name="Riley R."/>
            <person name="Clum A."/>
            <person name="Nolan M."/>
            <person name="Lipzen A."/>
            <person name="Salamov A."/>
            <person name="Henrissat B."/>
            <person name="Wiebenga A."/>
            <person name="De vries R.P."/>
            <person name="Grigoriev I.V."/>
            <person name="Mortensen U.H."/>
            <person name="Andersen M.R."/>
            <person name="Baker S.E."/>
        </authorList>
    </citation>
    <scope>NUCLEOTIDE SEQUENCE [LARGE SCALE GENOMIC DNA]</scope>
    <source>
        <strain evidence="4 5">CBS 101889</strain>
    </source>
</reference>
<dbReference type="Proteomes" id="UP000248961">
    <property type="component" value="Unassembled WGS sequence"/>
</dbReference>
<dbReference type="InterPro" id="IPR000627">
    <property type="entry name" value="Intradiol_dOase_C"/>
</dbReference>
<dbReference type="CDD" id="cd03457">
    <property type="entry name" value="intradiol_dioxygenase_like"/>
    <property type="match status" value="1"/>
</dbReference>
<evidence type="ECO:0000256" key="1">
    <source>
        <dbReference type="SAM" id="MobiDB-lite"/>
    </source>
</evidence>
<dbReference type="InterPro" id="IPR015889">
    <property type="entry name" value="Intradiol_dOase_core"/>
</dbReference>
<dbReference type="PANTHER" id="PTHR34315">
    <property type="match status" value="1"/>
</dbReference>
<dbReference type="GO" id="GO:0016702">
    <property type="term" value="F:oxidoreductase activity, acting on single donors with incorporation of molecular oxygen, incorporation of two atoms of oxygen"/>
    <property type="evidence" value="ECO:0007669"/>
    <property type="project" value="InterPro"/>
</dbReference>
<evidence type="ECO:0000313" key="4">
    <source>
        <dbReference type="EMBL" id="RAL16172.1"/>
    </source>
</evidence>
<evidence type="ECO:0000313" key="5">
    <source>
        <dbReference type="Proteomes" id="UP000248961"/>
    </source>
</evidence>
<dbReference type="VEuPathDB" id="FungiDB:BO97DRAFT_403303"/>
<feature type="signal peptide" evidence="2">
    <location>
        <begin position="1"/>
        <end position="18"/>
    </location>
</feature>
<dbReference type="SUPFAM" id="SSF49482">
    <property type="entry name" value="Aromatic compound dioxygenase"/>
    <property type="match status" value="1"/>
</dbReference>
<keyword evidence="5" id="KW-1185">Reference proteome</keyword>
<dbReference type="Pfam" id="PF00775">
    <property type="entry name" value="Dioxygenase_C"/>
    <property type="match status" value="1"/>
</dbReference>
<feature type="domain" description="Intradiol ring-cleavage dioxygenases" evidence="3">
    <location>
        <begin position="135"/>
        <end position="227"/>
    </location>
</feature>
<sequence length="378" mass="39158">MVSFSKLVVVGMAAAAVAHPGHEDIGSNVALKRSFLRHSRNSLSKCAEKAEFRAMQARAASRRRDLASKYSTRSADAGYLKARDLTTVINTSHLSNFTGVTASSSDDVFFSDDVPCILSPEGEVGPFWVKGEYIRSDVTDDEPGVSVVMDAQFVDIDTCEPIENLYFDVWNCNSTGVYSGVQDSSNGNGNDASNLDNTALRGLQPTDSDGVAQFTTIFPGHYNGRATHVHVIAHIGATVLSNGTLTGGNIAHIGQLFYDQDLITQVEVLSPYSENTAAITLNANDRVLAAETANSDSDPVLEYVLLGDTVEDGLFSWITIGIDTSASYSASYAASLTSSGGVSNSNSGGGSSGSGGTGGDGGSGGNGGNGGGGASGPH</sequence>
<evidence type="ECO:0000256" key="2">
    <source>
        <dbReference type="SAM" id="SignalP"/>
    </source>
</evidence>
<dbReference type="GeneID" id="37198995"/>
<keyword evidence="4" id="KW-0223">Dioxygenase</keyword>
<dbReference type="STRING" id="1450537.A0A395I7H8"/>
<feature type="compositionally biased region" description="Gly residues" evidence="1">
    <location>
        <begin position="347"/>
        <end position="378"/>
    </location>
</feature>
<dbReference type="RefSeq" id="XP_025555326.1">
    <property type="nucleotide sequence ID" value="XM_025694706.1"/>
</dbReference>
<dbReference type="PANTHER" id="PTHR34315:SF9">
    <property type="entry name" value="INTRADIOL RING-CLEAVAGE DIOXYGENASES DOMAIN-CONTAINING PROTEIN-RELATED"/>
    <property type="match status" value="1"/>
</dbReference>
<dbReference type="OrthoDB" id="121380at2759"/>
<dbReference type="AlphaFoldDB" id="A0A395I7H8"/>
<name>A0A395I7H8_ASPHC</name>